<dbReference type="GO" id="GO:0015074">
    <property type="term" value="P:DNA integration"/>
    <property type="evidence" value="ECO:0007669"/>
    <property type="project" value="UniProtKB-KW"/>
</dbReference>
<dbReference type="Pfam" id="PF00589">
    <property type="entry name" value="Phage_integrase"/>
    <property type="match status" value="1"/>
</dbReference>
<evidence type="ECO:0000256" key="2">
    <source>
        <dbReference type="ARBA" id="ARBA00023125"/>
    </source>
</evidence>
<accession>A0A1G9XGW2</accession>
<dbReference type="PROSITE" id="PS51900">
    <property type="entry name" value="CB"/>
    <property type="match status" value="1"/>
</dbReference>
<dbReference type="PANTHER" id="PTHR30349">
    <property type="entry name" value="PHAGE INTEGRASE-RELATED"/>
    <property type="match status" value="1"/>
</dbReference>
<dbReference type="CDD" id="cd00397">
    <property type="entry name" value="DNA_BRE_C"/>
    <property type="match status" value="1"/>
</dbReference>
<dbReference type="InterPro" id="IPR010998">
    <property type="entry name" value="Integrase_recombinase_N"/>
</dbReference>
<dbReference type="InterPro" id="IPR044068">
    <property type="entry name" value="CB"/>
</dbReference>
<protein>
    <submittedName>
        <fullName evidence="7">Site-specific recombinase XerD</fullName>
    </submittedName>
</protein>
<reference evidence="7 8" key="1">
    <citation type="submission" date="2016-10" db="EMBL/GenBank/DDBJ databases">
        <authorList>
            <person name="de Groot N.N."/>
        </authorList>
    </citation>
    <scope>NUCLEOTIDE SEQUENCE [LARGE SCALE GENOMIC DNA]</scope>
    <source>
        <strain evidence="8">EB21,IBRC-M 10013,KCTC 4048</strain>
    </source>
</reference>
<dbReference type="InterPro" id="IPR002104">
    <property type="entry name" value="Integrase_catalytic"/>
</dbReference>
<proteinExistence type="predicted"/>
<dbReference type="InterPro" id="IPR004107">
    <property type="entry name" value="Integrase_SAM-like_N"/>
</dbReference>
<dbReference type="Pfam" id="PF02899">
    <property type="entry name" value="Phage_int_SAM_1"/>
    <property type="match status" value="1"/>
</dbReference>
<evidence type="ECO:0000313" key="7">
    <source>
        <dbReference type="EMBL" id="SDM95761.1"/>
    </source>
</evidence>
<evidence type="ECO:0000259" key="6">
    <source>
        <dbReference type="PROSITE" id="PS51900"/>
    </source>
</evidence>
<dbReference type="InterPro" id="IPR011010">
    <property type="entry name" value="DNA_brk_join_enz"/>
</dbReference>
<keyword evidence="1" id="KW-0229">DNA integration</keyword>
<evidence type="ECO:0000313" key="8">
    <source>
        <dbReference type="Proteomes" id="UP000199370"/>
    </source>
</evidence>
<dbReference type="InterPro" id="IPR050090">
    <property type="entry name" value="Tyrosine_recombinase_XerCD"/>
</dbReference>
<evidence type="ECO:0000259" key="5">
    <source>
        <dbReference type="PROSITE" id="PS51898"/>
    </source>
</evidence>
<evidence type="ECO:0000256" key="4">
    <source>
        <dbReference type="PROSITE-ProRule" id="PRU01248"/>
    </source>
</evidence>
<dbReference type="Proteomes" id="UP000199370">
    <property type="component" value="Unassembled WGS sequence"/>
</dbReference>
<gene>
    <name evidence="7" type="ORF">SAMN05192554_110113</name>
</gene>
<dbReference type="PROSITE" id="PS51898">
    <property type="entry name" value="TYR_RECOMBINASE"/>
    <property type="match status" value="1"/>
</dbReference>
<keyword evidence="2 4" id="KW-0238">DNA-binding</keyword>
<name>A0A1G9XGW2_9EURY</name>
<dbReference type="RefSeq" id="WP_089733711.1">
    <property type="nucleotide sequence ID" value="NZ_FNIA01000010.1"/>
</dbReference>
<dbReference type="Gene3D" id="1.10.443.10">
    <property type="entry name" value="Intergrase catalytic core"/>
    <property type="match status" value="1"/>
</dbReference>
<dbReference type="Gene3D" id="1.10.150.130">
    <property type="match status" value="1"/>
</dbReference>
<evidence type="ECO:0000256" key="1">
    <source>
        <dbReference type="ARBA" id="ARBA00022908"/>
    </source>
</evidence>
<dbReference type="SUPFAM" id="SSF56349">
    <property type="entry name" value="DNA breaking-rejoining enzymes"/>
    <property type="match status" value="1"/>
</dbReference>
<feature type="domain" description="Core-binding (CB)" evidence="6">
    <location>
        <begin position="8"/>
        <end position="91"/>
    </location>
</feature>
<feature type="domain" description="Tyr recombinase" evidence="5">
    <location>
        <begin position="115"/>
        <end position="331"/>
    </location>
</feature>
<dbReference type="OrthoDB" id="198497at2157"/>
<dbReference type="STRING" id="996166.SAMN05192554_110113"/>
<dbReference type="GO" id="GO:0003677">
    <property type="term" value="F:DNA binding"/>
    <property type="evidence" value="ECO:0007669"/>
    <property type="project" value="UniProtKB-UniRule"/>
</dbReference>
<organism evidence="7 8">
    <name type="scientific">Haloarchaeobius iranensis</name>
    <dbReference type="NCBI Taxonomy" id="996166"/>
    <lineage>
        <taxon>Archaea</taxon>
        <taxon>Methanobacteriati</taxon>
        <taxon>Methanobacteriota</taxon>
        <taxon>Stenosarchaea group</taxon>
        <taxon>Halobacteria</taxon>
        <taxon>Halobacteriales</taxon>
        <taxon>Halorubellaceae</taxon>
        <taxon>Haloarchaeobius</taxon>
    </lineage>
</organism>
<dbReference type="GO" id="GO:0006310">
    <property type="term" value="P:DNA recombination"/>
    <property type="evidence" value="ECO:0007669"/>
    <property type="project" value="UniProtKB-KW"/>
</dbReference>
<dbReference type="PANTHER" id="PTHR30349:SF41">
    <property type="entry name" value="INTEGRASE_RECOMBINASE PROTEIN MJ0367-RELATED"/>
    <property type="match status" value="1"/>
</dbReference>
<keyword evidence="8" id="KW-1185">Reference proteome</keyword>
<dbReference type="EMBL" id="FNIA01000010">
    <property type="protein sequence ID" value="SDM95761.1"/>
    <property type="molecule type" value="Genomic_DNA"/>
</dbReference>
<keyword evidence="3" id="KW-0233">DNA recombination</keyword>
<dbReference type="AlphaFoldDB" id="A0A1G9XGW2"/>
<sequence length="341" mass="39044">MSDELQPLSPEEGVELYLEVRKGNVSEQTLANHEYRLKPFLEFCEEREIENLNELTGRHLYQFYNKRKGVVKAVTLKNHLATLRVALDHWADIDAVEEGLRESVPMPNISVGEDVRDDVLRAERANEVLDFLDTFRYASRDHAMFLILWETGMRMGALYSLDVSDYDQSEPCLCLRHRPDQGTPLKNEERGERDVALAPEVAAVLDDYLAHSRHGGTDDYGRKPFFTSAHGGRLSKTSIRETIYRVTRPCVWADCPHDRDPKDCEAMQSQKTASKCPSSTSAHPLRRGAITEALADGVPVEVTSDRMDVSPDVLDKHYDTRTERERMEVRRRIMREVKNNV</sequence>
<evidence type="ECO:0000256" key="3">
    <source>
        <dbReference type="ARBA" id="ARBA00023172"/>
    </source>
</evidence>
<dbReference type="InterPro" id="IPR013762">
    <property type="entry name" value="Integrase-like_cat_sf"/>
</dbReference>